<feature type="region of interest" description="Disordered" evidence="4">
    <location>
        <begin position="1163"/>
        <end position="1219"/>
    </location>
</feature>
<evidence type="ECO:0000256" key="2">
    <source>
        <dbReference type="ARBA" id="ARBA00022801"/>
    </source>
</evidence>
<dbReference type="InterPro" id="IPR000330">
    <property type="entry name" value="SNF2_N"/>
</dbReference>
<keyword evidence="2" id="KW-0378">Hydrolase</keyword>
<comment type="caution">
    <text evidence="6">The sequence shown here is derived from an EMBL/GenBank/DDBJ whole genome shotgun (WGS) entry which is preliminary data.</text>
</comment>
<evidence type="ECO:0000256" key="1">
    <source>
        <dbReference type="ARBA" id="ARBA00022741"/>
    </source>
</evidence>
<dbReference type="Proteomes" id="UP000827284">
    <property type="component" value="Unassembled WGS sequence"/>
</dbReference>
<dbReference type="GO" id="GO:0005524">
    <property type="term" value="F:ATP binding"/>
    <property type="evidence" value="ECO:0007669"/>
    <property type="project" value="UniProtKB-KW"/>
</dbReference>
<feature type="domain" description="Helicase C-terminal" evidence="5">
    <location>
        <begin position="841"/>
        <end position="982"/>
    </location>
</feature>
<organism evidence="6 7">
    <name type="scientific">Entomortierella parvispora</name>
    <dbReference type="NCBI Taxonomy" id="205924"/>
    <lineage>
        <taxon>Eukaryota</taxon>
        <taxon>Fungi</taxon>
        <taxon>Fungi incertae sedis</taxon>
        <taxon>Mucoromycota</taxon>
        <taxon>Mortierellomycotina</taxon>
        <taxon>Mortierellomycetes</taxon>
        <taxon>Mortierellales</taxon>
        <taxon>Mortierellaceae</taxon>
        <taxon>Entomortierella</taxon>
    </lineage>
</organism>
<dbReference type="InterPro" id="IPR049730">
    <property type="entry name" value="SNF2/RAD54-like_C"/>
</dbReference>
<dbReference type="SMART" id="SM00490">
    <property type="entry name" value="HELICc"/>
    <property type="match status" value="1"/>
</dbReference>
<dbReference type="InterPro" id="IPR014001">
    <property type="entry name" value="Helicase_ATP-bd"/>
</dbReference>
<name>A0A9P3H4B7_9FUNG</name>
<evidence type="ECO:0000256" key="4">
    <source>
        <dbReference type="SAM" id="MobiDB-lite"/>
    </source>
</evidence>
<accession>A0A9P3H4B7</accession>
<dbReference type="PANTHER" id="PTHR45626:SF51">
    <property type="entry name" value="SNF2-RELATED DOMAIN-CONTAINING PROTEIN"/>
    <property type="match status" value="1"/>
</dbReference>
<dbReference type="Pfam" id="PF00271">
    <property type="entry name" value="Helicase_C"/>
    <property type="match status" value="1"/>
</dbReference>
<evidence type="ECO:0000313" key="7">
    <source>
        <dbReference type="Proteomes" id="UP000827284"/>
    </source>
</evidence>
<dbReference type="EMBL" id="BQFW01000002">
    <property type="protein sequence ID" value="GJJ69493.1"/>
    <property type="molecule type" value="Genomic_DNA"/>
</dbReference>
<dbReference type="InterPro" id="IPR050628">
    <property type="entry name" value="SNF2_RAD54_helicase_TF"/>
</dbReference>
<evidence type="ECO:0000256" key="3">
    <source>
        <dbReference type="ARBA" id="ARBA00022840"/>
    </source>
</evidence>
<dbReference type="OrthoDB" id="2801544at2759"/>
<feature type="compositionally biased region" description="Basic and acidic residues" evidence="4">
    <location>
        <begin position="1198"/>
        <end position="1219"/>
    </location>
</feature>
<keyword evidence="3" id="KW-0067">ATP-binding</keyword>
<proteinExistence type="predicted"/>
<feature type="compositionally biased region" description="Basic and acidic residues" evidence="4">
    <location>
        <begin position="1049"/>
        <end position="1060"/>
    </location>
</feature>
<dbReference type="CDD" id="cd18793">
    <property type="entry name" value="SF2_C_SNF"/>
    <property type="match status" value="1"/>
</dbReference>
<reference evidence="6" key="2">
    <citation type="journal article" date="2022" name="Microbiol. Resour. Announc.">
        <title>Whole-Genome Sequence of Entomortierella parvispora E1425, a Mucoromycotan Fungus Associated with Burkholderiaceae-Related Endosymbiotic Bacteria.</title>
        <authorList>
            <person name="Herlambang A."/>
            <person name="Guo Y."/>
            <person name="Takashima Y."/>
            <person name="Narisawa K."/>
            <person name="Ohta H."/>
            <person name="Nishizawa T."/>
        </authorList>
    </citation>
    <scope>NUCLEOTIDE SEQUENCE</scope>
    <source>
        <strain evidence="6">E1425</strain>
    </source>
</reference>
<feature type="region of interest" description="Disordered" evidence="4">
    <location>
        <begin position="1045"/>
        <end position="1064"/>
    </location>
</feature>
<evidence type="ECO:0000313" key="6">
    <source>
        <dbReference type="EMBL" id="GJJ69493.1"/>
    </source>
</evidence>
<dbReference type="Gene3D" id="3.40.50.300">
    <property type="entry name" value="P-loop containing nucleotide triphosphate hydrolases"/>
    <property type="match status" value="2"/>
</dbReference>
<dbReference type="InterPro" id="IPR001650">
    <property type="entry name" value="Helicase_C-like"/>
</dbReference>
<dbReference type="Pfam" id="PF00176">
    <property type="entry name" value="SNF2-rel_dom"/>
    <property type="match status" value="1"/>
</dbReference>
<dbReference type="GO" id="GO:0005634">
    <property type="term" value="C:nucleus"/>
    <property type="evidence" value="ECO:0007669"/>
    <property type="project" value="TreeGrafter"/>
</dbReference>
<reference evidence="6" key="1">
    <citation type="submission" date="2021-11" db="EMBL/GenBank/DDBJ databases">
        <authorList>
            <person name="Herlambang A."/>
            <person name="Guo Y."/>
            <person name="Takashima Y."/>
            <person name="Nishizawa T."/>
        </authorList>
    </citation>
    <scope>NUCLEOTIDE SEQUENCE</scope>
    <source>
        <strain evidence="6">E1425</strain>
    </source>
</reference>
<dbReference type="InterPro" id="IPR027417">
    <property type="entry name" value="P-loop_NTPase"/>
</dbReference>
<dbReference type="SMART" id="SM00487">
    <property type="entry name" value="DEXDc"/>
    <property type="match status" value="1"/>
</dbReference>
<dbReference type="PROSITE" id="PS51194">
    <property type="entry name" value="HELICASE_CTER"/>
    <property type="match status" value="1"/>
</dbReference>
<gene>
    <name evidence="6" type="ORF">EMPS_01839</name>
</gene>
<keyword evidence="1" id="KW-0547">Nucleotide-binding</keyword>
<sequence>MDMPPANAIPVGSWDLPHGLSLDSPSSDPVTLNTARYNWNAPQSRDQSQILFNLLQDLRHQGYLWLKTLPPPGNRIQIYVLDTTNLKLDHEPAMKALELVLLHLNVDPDAFMDPSSQSRRTLFQDDWSKNLYDIYMDIPSPYSAKDPIKANSMENTESNEGSLLALEALEPGCLPGMRTELYPYQKHSVWKMMTRERCPNFLYDPSVVSALDMDKRPYFLSIKPAGVAGVYRQMTSRFDDTRGGILCEEMGSGKTIICIALILLTKDHFSVPPLGISRHCVVNNQLYEWDILRESFIKADAKVPSLFDQALVTARMHGLPYRQWEHSLGINAEKLDNVHVYYYPTINNARSGRLRGKLDRKEKKKVYLSRTTLVVVPDNLMDQWALEIYKHTESDKNALSFLTIPNGHQVIPEPLELMKYDLVLIAQNRLSTEHKRTKPTKGAICNECSVLYRKHCPHVSWVDSPLRRIHWQRVIVDEGHSMASKWTDCALLVEDLFVSYRWLCTGTPTPNLAQLEVTEQARVTDQDIDRLSNMFASFFKIGPFDSDLLTLRNAVVAHAKISGQRLSSISHGGSSLQSSSTSLVVLSAIARLGRLLDRVMVRNRRQDLRKDIELPPLYERVVELDLDRIQAMTLNCQIAQIQANAVLSQREDEDYFFHERNTKHLAQAIKNLNACCFWYPGGDDFKDSLEQTLGHVQEAQYRQQQPDCLDRYSDEDLQLLMEIRDHVQNALSDPAWLKIQHKKEVAYYCRDIPLDLQTKVLVPAYKHGLSASNRVCIASGDDIRALRKSVAIATSQPDPLIDQLHPLSKDKENTDEMSEDVRVQLSKAVVESSTSTKLNYIVEQVLKYHGQEKSIVFCQTDDAVYYIREYLELAKIRCLVYHGKMSLRERSSAITTFMSSENAAVLIMNIDIAAYGINLPTASRVYFVSPVWEAAKRQQAIKRAHRIGQTRPVYVETLVVRDSFEHWILDRSVARENEKNLGRGGTDAVGGRAHRALASDKVMHELFKTLKFFHPMSRTRGSSHQEIDLHSLEIPVIYPTRQPNAQNRRVIEEEEKHDVNTDADDVLMGEQSHGRSEGSPPQRPSKVRFASLEVSDTDMEGIMESSGSRSREVVDMGMRVDIDQDEEYDDWSDGEGDREIILEDEPQMMSDASAPEKHIALTEENENDLPSPVPEVMDISSESEPCHLVSPSAVLDGGQRREASKDLENGHGLKRIRFE</sequence>
<dbReference type="SUPFAM" id="SSF52540">
    <property type="entry name" value="P-loop containing nucleoside triphosphate hydrolases"/>
    <property type="match status" value="2"/>
</dbReference>
<protein>
    <recommendedName>
        <fullName evidence="5">Helicase C-terminal domain-containing protein</fullName>
    </recommendedName>
</protein>
<evidence type="ECO:0000259" key="5">
    <source>
        <dbReference type="PROSITE" id="PS51194"/>
    </source>
</evidence>
<dbReference type="GO" id="GO:0008094">
    <property type="term" value="F:ATP-dependent activity, acting on DNA"/>
    <property type="evidence" value="ECO:0007669"/>
    <property type="project" value="TreeGrafter"/>
</dbReference>
<dbReference type="AlphaFoldDB" id="A0A9P3H4B7"/>
<dbReference type="PANTHER" id="PTHR45626">
    <property type="entry name" value="TRANSCRIPTION TERMINATION FACTOR 2-RELATED"/>
    <property type="match status" value="1"/>
</dbReference>
<dbReference type="GO" id="GO:0016787">
    <property type="term" value="F:hydrolase activity"/>
    <property type="evidence" value="ECO:0007669"/>
    <property type="project" value="UniProtKB-KW"/>
</dbReference>
<dbReference type="GO" id="GO:0006281">
    <property type="term" value="P:DNA repair"/>
    <property type="evidence" value="ECO:0007669"/>
    <property type="project" value="TreeGrafter"/>
</dbReference>
<keyword evidence="7" id="KW-1185">Reference proteome</keyword>